<reference evidence="8 9" key="1">
    <citation type="submission" date="2020-07" db="EMBL/GenBank/DDBJ databases">
        <authorList>
            <person name="Feng X."/>
        </authorList>
    </citation>
    <scope>NUCLEOTIDE SEQUENCE [LARGE SCALE GENOMIC DNA]</scope>
    <source>
        <strain evidence="8 9">JCM14086</strain>
    </source>
</reference>
<feature type="binding site" evidence="6">
    <location>
        <position position="14"/>
    </location>
    <ligand>
        <name>ATP</name>
        <dbReference type="ChEBI" id="CHEBI:30616"/>
    </ligand>
</feature>
<evidence type="ECO:0000256" key="3">
    <source>
        <dbReference type="ARBA" id="ARBA00022741"/>
    </source>
</evidence>
<evidence type="ECO:0000313" key="8">
    <source>
        <dbReference type="EMBL" id="MBC2600691.1"/>
    </source>
</evidence>
<dbReference type="PANTHER" id="PTHR21060">
    <property type="entry name" value="ACETATE KINASE"/>
    <property type="match status" value="1"/>
</dbReference>
<keyword evidence="3 6" id="KW-0547">Nucleotide-binding</keyword>
<keyword evidence="2 6" id="KW-0808">Transferase</keyword>
<evidence type="ECO:0000256" key="6">
    <source>
        <dbReference type="HAMAP-Rule" id="MF_00020"/>
    </source>
</evidence>
<accession>A0A7X1AVC2</accession>
<keyword evidence="6" id="KW-0479">Metal-binding</keyword>
<comment type="subcellular location">
    <subcellularLocation>
        <location evidence="6">Cytoplasm</location>
    </subcellularLocation>
</comment>
<feature type="binding site" evidence="6">
    <location>
        <begin position="281"/>
        <end position="283"/>
    </location>
    <ligand>
        <name>ATP</name>
        <dbReference type="ChEBI" id="CHEBI:30616"/>
    </ligand>
</feature>
<sequence length="397" mass="43299">MNILVINCGSSSVKYKLISMPEREVHATGLIERIGEEKPKGHQETVRGKIDADVSAKDHQEALQSILAFLADDEKGAVSDLSEIDGFGHRVVHGGEKYSDSVVVDDQVMEGIRACSDLAPLHNPPNLIGIEAARAIAPERPQVVCFDTAFHQTIPAEAYRYALPEKLYKEEKIRRYGFHGTSHRFVARRAAELTGKDPLASRWITCHLGNGCSMAAIENGRCLDTSMGLTPLEGMVMGTRSGDLDPAILLHLGRSGWSFEDIDRLINRESGLLGLSGISNDMRELEKHAAEGSESAQLAIDVFCYRIRKYIGSFLAVLNGCDGIVFTGGIGEYGSNIRAKSTERLSELGVEIDPDRNQNIRGVEGLIGAANAKIEILVIPTDEEGEIARDAYRLLGD</sequence>
<dbReference type="EC" id="2.7.2.1" evidence="6"/>
<dbReference type="GO" id="GO:0005524">
    <property type="term" value="F:ATP binding"/>
    <property type="evidence" value="ECO:0007669"/>
    <property type="project" value="UniProtKB-KW"/>
</dbReference>
<dbReference type="Gene3D" id="3.30.420.40">
    <property type="match status" value="2"/>
</dbReference>
<name>A0A7X1AVC2_9BACT</name>
<comment type="subunit">
    <text evidence="6">Homodimer.</text>
</comment>
<evidence type="ECO:0000256" key="7">
    <source>
        <dbReference type="RuleBase" id="RU003835"/>
    </source>
</evidence>
<evidence type="ECO:0000313" key="9">
    <source>
        <dbReference type="Proteomes" id="UP000525652"/>
    </source>
</evidence>
<dbReference type="PANTHER" id="PTHR21060:SF15">
    <property type="entry name" value="ACETATE KINASE-RELATED"/>
    <property type="match status" value="1"/>
</dbReference>
<dbReference type="PROSITE" id="PS01075">
    <property type="entry name" value="ACETATE_KINASE_1"/>
    <property type="match status" value="1"/>
</dbReference>
<dbReference type="SUPFAM" id="SSF53067">
    <property type="entry name" value="Actin-like ATPase domain"/>
    <property type="match status" value="2"/>
</dbReference>
<dbReference type="GO" id="GO:0006083">
    <property type="term" value="P:acetate metabolic process"/>
    <property type="evidence" value="ECO:0007669"/>
    <property type="project" value="TreeGrafter"/>
</dbReference>
<protein>
    <recommendedName>
        <fullName evidence="6">Acetate kinase</fullName>
        <ecNumber evidence="6">2.7.2.1</ecNumber>
    </recommendedName>
    <alternativeName>
        <fullName evidence="6">Acetokinase</fullName>
    </alternativeName>
</protein>
<dbReference type="InterPro" id="IPR004372">
    <property type="entry name" value="Ac/propionate_kinase"/>
</dbReference>
<feature type="binding site" evidence="6">
    <location>
        <begin position="207"/>
        <end position="211"/>
    </location>
    <ligand>
        <name>ATP</name>
        <dbReference type="ChEBI" id="CHEBI:30616"/>
    </ligand>
</feature>
<dbReference type="HAMAP" id="MF_00020">
    <property type="entry name" value="Acetate_kinase"/>
    <property type="match status" value="1"/>
</dbReference>
<dbReference type="RefSeq" id="WP_185691431.1">
    <property type="nucleotide sequence ID" value="NZ_JACHVA010000033.1"/>
</dbReference>
<comment type="catalytic activity">
    <reaction evidence="6">
        <text>acetate + ATP = acetyl phosphate + ADP</text>
        <dbReference type="Rhea" id="RHEA:11352"/>
        <dbReference type="ChEBI" id="CHEBI:22191"/>
        <dbReference type="ChEBI" id="CHEBI:30089"/>
        <dbReference type="ChEBI" id="CHEBI:30616"/>
        <dbReference type="ChEBI" id="CHEBI:456216"/>
        <dbReference type="EC" id="2.7.2.1"/>
    </reaction>
</comment>
<dbReference type="GO" id="GO:0008776">
    <property type="term" value="F:acetate kinase activity"/>
    <property type="evidence" value="ECO:0007669"/>
    <property type="project" value="UniProtKB-UniRule"/>
</dbReference>
<dbReference type="GO" id="GO:0000287">
    <property type="term" value="F:magnesium ion binding"/>
    <property type="evidence" value="ECO:0007669"/>
    <property type="project" value="UniProtKB-UniRule"/>
</dbReference>
<dbReference type="InterPro" id="IPR000890">
    <property type="entry name" value="Aliphatic_acid_kin_short-chain"/>
</dbReference>
<comment type="cofactor">
    <cofactor evidence="6">
        <name>Mg(2+)</name>
        <dbReference type="ChEBI" id="CHEBI:18420"/>
    </cofactor>
    <cofactor evidence="6">
        <name>Mn(2+)</name>
        <dbReference type="ChEBI" id="CHEBI:29035"/>
    </cofactor>
    <text evidence="6">Mg(2+). Can also accept Mn(2+).</text>
</comment>
<feature type="site" description="Transition state stabilizer" evidence="6">
    <location>
        <position position="179"/>
    </location>
</feature>
<keyword evidence="6" id="KW-0460">Magnesium</keyword>
<evidence type="ECO:0000256" key="5">
    <source>
        <dbReference type="ARBA" id="ARBA00022840"/>
    </source>
</evidence>
<comment type="function">
    <text evidence="6">Catalyzes the formation of acetyl phosphate from acetate and ATP. Can also catalyze the reverse reaction.</text>
</comment>
<dbReference type="CDD" id="cd24010">
    <property type="entry name" value="ASKHA_NBD_AcK_PK"/>
    <property type="match status" value="1"/>
</dbReference>
<feature type="binding site" evidence="6">
    <location>
        <position position="90"/>
    </location>
    <ligand>
        <name>substrate</name>
    </ligand>
</feature>
<dbReference type="PIRSF" id="PIRSF000722">
    <property type="entry name" value="Acetate_prop_kin"/>
    <property type="match status" value="1"/>
</dbReference>
<comment type="caution">
    <text evidence="8">The sequence shown here is derived from an EMBL/GenBank/DDBJ whole genome shotgun (WGS) entry which is preliminary data.</text>
</comment>
<keyword evidence="4 6" id="KW-0418">Kinase</keyword>
<keyword evidence="5 6" id="KW-0067">ATP-binding</keyword>
<dbReference type="PRINTS" id="PR00471">
    <property type="entry name" value="ACETATEKNASE"/>
</dbReference>
<dbReference type="NCBIfam" id="TIGR00016">
    <property type="entry name" value="ackA"/>
    <property type="match status" value="1"/>
</dbReference>
<comment type="similarity">
    <text evidence="1 6 7">Belongs to the acetokinase family.</text>
</comment>
<keyword evidence="9" id="KW-1185">Reference proteome</keyword>
<dbReference type="EMBL" id="JACHVA010000033">
    <property type="protein sequence ID" value="MBC2600691.1"/>
    <property type="molecule type" value="Genomic_DNA"/>
</dbReference>
<dbReference type="GO" id="GO:0005737">
    <property type="term" value="C:cytoplasm"/>
    <property type="evidence" value="ECO:0007669"/>
    <property type="project" value="UniProtKB-SubCell"/>
</dbReference>
<organism evidence="8 9">
    <name type="scientific">Puniceicoccus vermicola</name>
    <dbReference type="NCBI Taxonomy" id="388746"/>
    <lineage>
        <taxon>Bacteria</taxon>
        <taxon>Pseudomonadati</taxon>
        <taxon>Verrucomicrobiota</taxon>
        <taxon>Opitutia</taxon>
        <taxon>Puniceicoccales</taxon>
        <taxon>Puniceicoccaceae</taxon>
        <taxon>Puniceicoccus</taxon>
    </lineage>
</organism>
<dbReference type="InterPro" id="IPR023865">
    <property type="entry name" value="Aliphatic_acid_kinase_CS"/>
</dbReference>
<keyword evidence="6" id="KW-0963">Cytoplasm</keyword>
<evidence type="ECO:0000256" key="4">
    <source>
        <dbReference type="ARBA" id="ARBA00022777"/>
    </source>
</evidence>
<gene>
    <name evidence="6" type="primary">ackA</name>
    <name evidence="8" type="ORF">H5P30_02730</name>
</gene>
<proteinExistence type="inferred from homology"/>
<feature type="binding site" evidence="6">
    <location>
        <position position="7"/>
    </location>
    <ligand>
        <name>Mg(2+)</name>
        <dbReference type="ChEBI" id="CHEBI:18420"/>
    </ligand>
</feature>
<feature type="active site" description="Proton donor/acceptor" evidence="6">
    <location>
        <position position="147"/>
    </location>
</feature>
<dbReference type="AlphaFoldDB" id="A0A7X1AVC2"/>
<evidence type="ECO:0000256" key="2">
    <source>
        <dbReference type="ARBA" id="ARBA00022679"/>
    </source>
</evidence>
<dbReference type="Pfam" id="PF00871">
    <property type="entry name" value="Acetate_kinase"/>
    <property type="match status" value="1"/>
</dbReference>
<dbReference type="Proteomes" id="UP000525652">
    <property type="component" value="Unassembled WGS sequence"/>
</dbReference>
<dbReference type="InterPro" id="IPR043129">
    <property type="entry name" value="ATPase_NBD"/>
</dbReference>
<dbReference type="UniPathway" id="UPA00340">
    <property type="reaction ID" value="UER00458"/>
</dbReference>
<feature type="binding site" evidence="6">
    <location>
        <position position="383"/>
    </location>
    <ligand>
        <name>Mg(2+)</name>
        <dbReference type="ChEBI" id="CHEBI:18420"/>
    </ligand>
</feature>
<comment type="pathway">
    <text evidence="6">Metabolic intermediate biosynthesis; acetyl-CoA biosynthesis; acetyl-CoA from acetate: step 1/2.</text>
</comment>
<feature type="site" description="Transition state stabilizer" evidence="6">
    <location>
        <position position="240"/>
    </location>
</feature>
<dbReference type="GO" id="GO:0006085">
    <property type="term" value="P:acetyl-CoA biosynthetic process"/>
    <property type="evidence" value="ECO:0007669"/>
    <property type="project" value="UniProtKB-UniRule"/>
</dbReference>
<evidence type="ECO:0000256" key="1">
    <source>
        <dbReference type="ARBA" id="ARBA00008748"/>
    </source>
</evidence>
<comment type="caution">
    <text evidence="6">Lacks conserved residue(s) required for the propagation of feature annotation.</text>
</comment>